<name>A8DWJ4_NEMVE</name>
<dbReference type="EMBL" id="DS479758">
    <property type="protein sequence ID" value="EDO25415.1"/>
    <property type="molecule type" value="Genomic_DNA"/>
</dbReference>
<dbReference type="PANTHER" id="PTHR10974:SF39">
    <property type="entry name" value="E2F TRANSCRIPTION FACTOR CC-MB DOMAIN-CONTAINING PROTEIN"/>
    <property type="match status" value="1"/>
</dbReference>
<dbReference type="AlphaFoldDB" id="A8DWJ4"/>
<dbReference type="Proteomes" id="UP000001593">
    <property type="component" value="Unassembled WGS sequence"/>
</dbReference>
<feature type="non-terminal residue" evidence="1">
    <location>
        <position position="1"/>
    </location>
</feature>
<dbReference type="PANTHER" id="PTHR10974">
    <property type="entry name" value="FI08016P-RELATED"/>
    <property type="match status" value="1"/>
</dbReference>
<reference evidence="1 2" key="1">
    <citation type="journal article" date="2007" name="Science">
        <title>Sea anemone genome reveals ancestral eumetazoan gene repertoire and genomic organization.</title>
        <authorList>
            <person name="Putnam N.H."/>
            <person name="Srivastava M."/>
            <person name="Hellsten U."/>
            <person name="Dirks B."/>
            <person name="Chapman J."/>
            <person name="Salamov A."/>
            <person name="Terry A."/>
            <person name="Shapiro H."/>
            <person name="Lindquist E."/>
            <person name="Kapitonov V.V."/>
            <person name="Jurka J."/>
            <person name="Genikhovich G."/>
            <person name="Grigoriev I.V."/>
            <person name="Lucas S.M."/>
            <person name="Steele R.E."/>
            <person name="Finnerty J.R."/>
            <person name="Technau U."/>
            <person name="Martindale M.Q."/>
            <person name="Rokhsar D.S."/>
        </authorList>
    </citation>
    <scope>NUCLEOTIDE SEQUENCE [LARGE SCALE GENOMIC DNA]</scope>
    <source>
        <strain evidence="2">CH2 X CH6</strain>
    </source>
</reference>
<proteinExistence type="predicted"/>
<dbReference type="InterPro" id="IPR004245">
    <property type="entry name" value="DUF229"/>
</dbReference>
<evidence type="ECO:0000313" key="1">
    <source>
        <dbReference type="EMBL" id="EDO25415.1"/>
    </source>
</evidence>
<protein>
    <submittedName>
        <fullName evidence="1">Uncharacterized protein</fullName>
    </submittedName>
</protein>
<dbReference type="InParanoid" id="A8DWJ4"/>
<evidence type="ECO:0000313" key="2">
    <source>
        <dbReference type="Proteomes" id="UP000001593"/>
    </source>
</evidence>
<dbReference type="PhylomeDB" id="A8DWJ4"/>
<organism evidence="1 2">
    <name type="scientific">Nematostella vectensis</name>
    <name type="common">Starlet sea anemone</name>
    <dbReference type="NCBI Taxonomy" id="45351"/>
    <lineage>
        <taxon>Eukaryota</taxon>
        <taxon>Metazoa</taxon>
        <taxon>Cnidaria</taxon>
        <taxon>Anthozoa</taxon>
        <taxon>Hexacorallia</taxon>
        <taxon>Actiniaria</taxon>
        <taxon>Edwardsiidae</taxon>
        <taxon>Nematostella</taxon>
    </lineage>
</organism>
<gene>
    <name evidence="1" type="ORF">NEMVEDRAFT_v1g226017</name>
</gene>
<accession>A8DWJ4</accession>
<dbReference type="HOGENOM" id="CLU_1976073_0_0_1"/>
<sequence length="127" mass="14838">MEEKQTPLIQVTKAKRVNGRWRAFQELVNTYNIDNYGLTHFSCEVLNQYGYTNPYDRPGKICLNGRFISSYFLQYIKSILSRIRSNKKALPLLSYLHLNTGHNDWGTRIRNVDSALARFISTMSRDD</sequence>
<keyword evidence="2" id="KW-1185">Reference proteome</keyword>